<evidence type="ECO:0000313" key="2">
    <source>
        <dbReference type="Proteomes" id="UP000215137"/>
    </source>
</evidence>
<keyword evidence="2" id="KW-1185">Reference proteome</keyword>
<sequence>MKGIAFINEKWIMNDYKTLDESLEVQKQSIQTFIENNQMKTIKLNPYQLHDYYTIPHALYYDLKQTKPKLDCLILYSEKVIESFIEAYPARWLILKSFFHKVIFLDEVQSHHYQGII</sequence>
<reference evidence="1 2" key="1">
    <citation type="submission" date="2017-08" db="EMBL/GenBank/DDBJ databases">
        <title>Complete Genome Sequence of Bacillus kochii Oregon-R-modENCODE STRAIN BDGP4, isolated from Drosophila melanogaster gut.</title>
        <authorList>
            <person name="Wan K.H."/>
            <person name="Yu C."/>
            <person name="Park S."/>
            <person name="Hammonds A.S."/>
            <person name="Booth B.W."/>
            <person name="Celniker S.E."/>
        </authorList>
    </citation>
    <scope>NUCLEOTIDE SEQUENCE [LARGE SCALE GENOMIC DNA]</scope>
    <source>
        <strain evidence="1 2">BDGP4</strain>
    </source>
</reference>
<evidence type="ECO:0000313" key="1">
    <source>
        <dbReference type="EMBL" id="ASV68605.1"/>
    </source>
</evidence>
<dbReference type="Proteomes" id="UP000215137">
    <property type="component" value="Chromosome"/>
</dbReference>
<proteinExistence type="predicted"/>
<dbReference type="RefSeq" id="WP_095372175.1">
    <property type="nucleotide sequence ID" value="NZ_CP022983.1"/>
</dbReference>
<gene>
    <name evidence="1" type="ORF">CKF48_15730</name>
</gene>
<accession>A0A248TKD2</accession>
<name>A0A248TKD2_9BACI</name>
<protein>
    <submittedName>
        <fullName evidence="1">Uncharacterized protein</fullName>
    </submittedName>
</protein>
<dbReference type="OrthoDB" id="2871236at2"/>
<dbReference type="EMBL" id="CP022983">
    <property type="protein sequence ID" value="ASV68605.1"/>
    <property type="molecule type" value="Genomic_DNA"/>
</dbReference>
<dbReference type="AlphaFoldDB" id="A0A248TKD2"/>
<dbReference type="KEGG" id="bko:CKF48_15730"/>
<organism evidence="1 2">
    <name type="scientific">Cytobacillus kochii</name>
    <dbReference type="NCBI Taxonomy" id="859143"/>
    <lineage>
        <taxon>Bacteria</taxon>
        <taxon>Bacillati</taxon>
        <taxon>Bacillota</taxon>
        <taxon>Bacilli</taxon>
        <taxon>Bacillales</taxon>
        <taxon>Bacillaceae</taxon>
        <taxon>Cytobacillus</taxon>
    </lineage>
</organism>